<comment type="subcellular location">
    <subcellularLocation>
        <location evidence="1">Membrane</location>
        <topology evidence="1">Multi-pass membrane protein</topology>
    </subcellularLocation>
</comment>
<feature type="domain" description="PKD" evidence="7">
    <location>
        <begin position="539"/>
        <end position="583"/>
    </location>
</feature>
<evidence type="ECO:0000256" key="3">
    <source>
        <dbReference type="ARBA" id="ARBA00022737"/>
    </source>
</evidence>
<feature type="domain" description="PKD" evidence="7">
    <location>
        <begin position="103"/>
        <end position="171"/>
    </location>
</feature>
<feature type="signal peptide" evidence="6">
    <location>
        <begin position="1"/>
        <end position="19"/>
    </location>
</feature>
<dbReference type="Proteomes" id="UP001597511">
    <property type="component" value="Unassembled WGS sequence"/>
</dbReference>
<feature type="domain" description="PKD" evidence="7">
    <location>
        <begin position="881"/>
        <end position="945"/>
    </location>
</feature>
<evidence type="ECO:0000256" key="2">
    <source>
        <dbReference type="ARBA" id="ARBA00022692"/>
    </source>
</evidence>
<sequence>MLRHQLTLLLCLLTGLLQAQLRADFVMDKSSGCSPLVINFTNTSTGASANAVWEWSFDNGNRSDLKNTSAIFTEEKSYTITLKVTDGAQTATQTKTITVNKSPVIDFTVNPAVTCIPDATTFTASSDITVARWHWDFGNGRTQVAYSPTTTHYYNREQTATVSLTAITSTGCSKTIVKENILTIKPELKPAFDADRTVYCEDEGTVNFTDKSTGPGPFTYQWNFGDGATSITANPSHHYTREGLYTVSLTITNQDGCRKTFTRNNYINIGFYKTDFDVPALVCEMATANFVNRSSPTPTSSRWYVNNVLVSSWYVTNFNYTFTTPGTYQVRLENEFGPCGESITKTVEVKARPVITGFIIDTVGKCGAPAQFNFRDTTATAVQWDWNFNYDYYNAPRANTQAASHTFASDGYYWINLKVTNRDGCSATTTKTLSISKPIVGIFVSPGNGTRGCAPYTTKLEYRTTETLTSFTWNFGNGQTSTEASPTITYNTRGNYTITLNYTTANGCTGSTVYSVIDVREKPVANFTVQPTVCGNTPVFFINQTTGYFEQLRWNYGDGTGDYSSVHKYEREGTFDVQLIAYNGMCNDTIRKPAIIKVVPPFPKITRAENTCLDDRGTVSFYDGSQQAQSWQWNFGTSGSTSYTTAQPKVDYKFTTTGTHKVVLTTTNGACTVKDSVIVNVLLKQRPVLALDRAVVCVNQPLRYTINNLEDNPFMANTTWNNDYGIIKFEYEDGTPLSYYTLDNYQFYQSASGQLTPQTPKQGRIRAIIIASGTNCYDTTNFVNLQTTGVLAGYEVLNDRSCFKSPVTFNDTTKTLPNNPITRWSWNMGDGNQVVQTTKASNNYTYARPGYYYVTLTVSDASGCQSISNNQSRTVEVYGTKAAFYTSTGTTVNVNTTINYYNNSQSYNAGTVNYEWLLGNGSTVTTANASELFTQPGRYTVRLIARSLNNSCLDTVSTVITVLPPNPVFTTSTSFIGTASKCPPVSASFYYNSSANYTKLEWDFGDGFRLENQTAPSHIYTTPGKYVVRLNVYHNATMFNQYTDTVVVAQPATNLDIAKQVICINEQVKLFTTLPKNNYSYTWDLGSGNIQSVNDTVVTLQYNKAGTYHPTLMLTGENGCTVAAKLAQPVVVNPNPVVTITPANPVYCKTNAVQLTAAGGVDYSWSPVTGLSDPLIANPFASPVNTTLYTVEATDAAGCTGKGQTTVTVPKPFTMQTEKLVELCYGDKVQLSVSGAATYRWINYTTGIDNLQSPTPVITTLTDASYTVVGTDQYGCYTDTAVINVIVRPLPWVNAGEDIRSIYGAENQLAITNSADVVKWTWTPTDFLSCTDCPNPVSKPYANMNYVITVQNQYQCIAKDTLNVIAYCASDNIHLPNAFTPNNDGKNDLFMAMGTGVNKIKSFKIFNRWGELVFFKRDIFPDDRSTAWDGKYKSMEAPAGTYVYFLELECAAGGSYEKKGTVTLIR</sequence>
<keyword evidence="4" id="KW-1133">Transmembrane helix</keyword>
<evidence type="ECO:0000256" key="5">
    <source>
        <dbReference type="ARBA" id="ARBA00023136"/>
    </source>
</evidence>
<accession>A0ABW6A990</accession>
<dbReference type="PANTHER" id="PTHR46730">
    <property type="entry name" value="POLYCYSTIN-1"/>
    <property type="match status" value="1"/>
</dbReference>
<feature type="domain" description="PKD" evidence="7">
    <location>
        <begin position="630"/>
        <end position="670"/>
    </location>
</feature>
<dbReference type="PANTHER" id="PTHR46730:SF1">
    <property type="entry name" value="PLAT DOMAIN-CONTAINING PROTEIN"/>
    <property type="match status" value="1"/>
</dbReference>
<keyword evidence="6" id="KW-0732">Signal</keyword>
<keyword evidence="9" id="KW-1185">Reference proteome</keyword>
<evidence type="ECO:0000256" key="6">
    <source>
        <dbReference type="SAM" id="SignalP"/>
    </source>
</evidence>
<evidence type="ECO:0000259" key="7">
    <source>
        <dbReference type="PROSITE" id="PS50093"/>
    </source>
</evidence>
<feature type="domain" description="PKD" evidence="7">
    <location>
        <begin position="21"/>
        <end position="99"/>
    </location>
</feature>
<dbReference type="Pfam" id="PF13585">
    <property type="entry name" value="CHU_C"/>
    <property type="match status" value="1"/>
</dbReference>
<organism evidence="8 9">
    <name type="scientific">Terrimonas rubra</name>
    <dbReference type="NCBI Taxonomy" id="1035890"/>
    <lineage>
        <taxon>Bacteria</taxon>
        <taxon>Pseudomonadati</taxon>
        <taxon>Bacteroidota</taxon>
        <taxon>Chitinophagia</taxon>
        <taxon>Chitinophagales</taxon>
        <taxon>Chitinophagaceae</taxon>
        <taxon>Terrimonas</taxon>
    </lineage>
</organism>
<dbReference type="InterPro" id="IPR022409">
    <property type="entry name" value="PKD/Chitinase_dom"/>
</dbReference>
<dbReference type="InterPro" id="IPR035986">
    <property type="entry name" value="PKD_dom_sf"/>
</dbReference>
<dbReference type="SMART" id="SM00089">
    <property type="entry name" value="PKD"/>
    <property type="match status" value="12"/>
</dbReference>
<feature type="domain" description="PKD" evidence="7">
    <location>
        <begin position="819"/>
        <end position="863"/>
    </location>
</feature>
<reference evidence="9" key="1">
    <citation type="journal article" date="2019" name="Int. J. Syst. Evol. Microbiol.">
        <title>The Global Catalogue of Microorganisms (GCM) 10K type strain sequencing project: providing services to taxonomists for standard genome sequencing and annotation.</title>
        <authorList>
            <consortium name="The Broad Institute Genomics Platform"/>
            <consortium name="The Broad Institute Genome Sequencing Center for Infectious Disease"/>
            <person name="Wu L."/>
            <person name="Ma J."/>
        </authorList>
    </citation>
    <scope>NUCLEOTIDE SEQUENCE [LARGE SCALE GENOMIC DNA]</scope>
    <source>
        <strain evidence="9">KCTC 23299</strain>
    </source>
</reference>
<dbReference type="InterPro" id="IPR000601">
    <property type="entry name" value="PKD_dom"/>
</dbReference>
<keyword evidence="5" id="KW-0472">Membrane</keyword>
<dbReference type="Gene3D" id="2.60.40.10">
    <property type="entry name" value="Immunoglobulins"/>
    <property type="match status" value="11"/>
</dbReference>
<evidence type="ECO:0000313" key="8">
    <source>
        <dbReference type="EMBL" id="MFD2921211.1"/>
    </source>
</evidence>
<dbReference type="InterPro" id="IPR026341">
    <property type="entry name" value="T9SS_type_B"/>
</dbReference>
<keyword evidence="2" id="KW-0812">Transmembrane</keyword>
<protein>
    <submittedName>
        <fullName evidence="8">PKD domain-containing protein</fullName>
    </submittedName>
</protein>
<feature type="domain" description="PKD" evidence="7">
    <location>
        <begin position="1077"/>
        <end position="1124"/>
    </location>
</feature>
<dbReference type="CDD" id="cd00146">
    <property type="entry name" value="PKD"/>
    <property type="match status" value="9"/>
</dbReference>
<proteinExistence type="predicted"/>
<feature type="domain" description="PKD" evidence="7">
    <location>
        <begin position="205"/>
        <end position="267"/>
    </location>
</feature>
<dbReference type="NCBIfam" id="TIGR04131">
    <property type="entry name" value="Bac_Flav_CTERM"/>
    <property type="match status" value="1"/>
</dbReference>
<dbReference type="EMBL" id="JBHUOZ010000003">
    <property type="protein sequence ID" value="MFD2921211.1"/>
    <property type="molecule type" value="Genomic_DNA"/>
</dbReference>
<name>A0ABW6A990_9BACT</name>
<feature type="domain" description="PKD" evidence="7">
    <location>
        <begin position="353"/>
        <end position="442"/>
    </location>
</feature>
<dbReference type="RefSeq" id="WP_386101069.1">
    <property type="nucleotide sequence ID" value="NZ_JBHUOZ010000003.1"/>
</dbReference>
<gene>
    <name evidence="8" type="ORF">ACFS6H_15910</name>
</gene>
<evidence type="ECO:0000313" key="9">
    <source>
        <dbReference type="Proteomes" id="UP001597511"/>
    </source>
</evidence>
<comment type="caution">
    <text evidence="8">The sequence shown here is derived from an EMBL/GenBank/DDBJ whole genome shotgun (WGS) entry which is preliminary data.</text>
</comment>
<dbReference type="PROSITE" id="PS50093">
    <property type="entry name" value="PKD"/>
    <property type="match status" value="11"/>
</dbReference>
<feature type="chain" id="PRO_5047345207" evidence="6">
    <location>
        <begin position="20"/>
        <end position="1466"/>
    </location>
</feature>
<dbReference type="InterPro" id="IPR013783">
    <property type="entry name" value="Ig-like_fold"/>
</dbReference>
<dbReference type="Pfam" id="PF00801">
    <property type="entry name" value="PKD"/>
    <property type="match status" value="3"/>
</dbReference>
<dbReference type="SUPFAM" id="SSF49299">
    <property type="entry name" value="PKD domain"/>
    <property type="match status" value="12"/>
</dbReference>
<keyword evidence="3" id="KW-0677">Repeat</keyword>
<dbReference type="Pfam" id="PF18911">
    <property type="entry name" value="PKD_4"/>
    <property type="match status" value="7"/>
</dbReference>
<evidence type="ECO:0000256" key="1">
    <source>
        <dbReference type="ARBA" id="ARBA00004141"/>
    </source>
</evidence>
<feature type="domain" description="PKD" evidence="7">
    <location>
        <begin position="986"/>
        <end position="1055"/>
    </location>
</feature>
<evidence type="ECO:0000256" key="4">
    <source>
        <dbReference type="ARBA" id="ARBA00022989"/>
    </source>
</evidence>
<feature type="domain" description="PKD" evidence="7">
    <location>
        <begin position="441"/>
        <end position="516"/>
    </location>
</feature>